<dbReference type="Proteomes" id="UP001530400">
    <property type="component" value="Unassembled WGS sequence"/>
</dbReference>
<dbReference type="InterPro" id="IPR004854">
    <property type="entry name" value="Ufd1-like"/>
</dbReference>
<feature type="domain" description="Ubiquitin fusion degradation protein UFD1 N-terminal subdomain 2" evidence="1">
    <location>
        <begin position="45"/>
        <end position="80"/>
    </location>
</feature>
<sequence length="109" mass="12009">MEVGGALDFQSPDNYAFLPAWMMKALGLRPQDLVDIKLVKTTPPGSAVRLRPHKTEFVNIGNHQAVLETELKHYSALTVKFHFIIVWGCCGFEECATRRGGGCCKSSGL</sequence>
<keyword evidence="3" id="KW-1185">Reference proteome</keyword>
<gene>
    <name evidence="2" type="ORF">ACHAWO_009497</name>
</gene>
<proteinExistence type="predicted"/>
<dbReference type="EMBL" id="JALLPJ020001328">
    <property type="protein sequence ID" value="KAL3769671.1"/>
    <property type="molecule type" value="Genomic_DNA"/>
</dbReference>
<dbReference type="AlphaFoldDB" id="A0ABD3N5Y5"/>
<dbReference type="Pfam" id="PF24842">
    <property type="entry name" value="UFD1_N2"/>
    <property type="match status" value="1"/>
</dbReference>
<dbReference type="Gene3D" id="2.40.40.50">
    <property type="entry name" value="Ubiquitin fusion degradation protein UFD1, N-terminal domain"/>
    <property type="match status" value="1"/>
</dbReference>
<dbReference type="InterPro" id="IPR042299">
    <property type="entry name" value="Ufd1-like_Nn"/>
</dbReference>
<comment type="caution">
    <text evidence="2">The sequence shown here is derived from an EMBL/GenBank/DDBJ whole genome shotgun (WGS) entry which is preliminary data.</text>
</comment>
<dbReference type="PANTHER" id="PTHR12555:SF13">
    <property type="entry name" value="UBIQUITIN RECOGNITION FACTOR IN ER-ASSOCIATED DEGRADATION PROTEIN 1"/>
    <property type="match status" value="1"/>
</dbReference>
<evidence type="ECO:0000313" key="2">
    <source>
        <dbReference type="EMBL" id="KAL3769671.1"/>
    </source>
</evidence>
<name>A0ABD3N5Y5_9STRA</name>
<reference evidence="2 3" key="1">
    <citation type="submission" date="2024-10" db="EMBL/GenBank/DDBJ databases">
        <title>Updated reference genomes for cyclostephanoid diatoms.</title>
        <authorList>
            <person name="Roberts W.R."/>
            <person name="Alverson A.J."/>
        </authorList>
    </citation>
    <scope>NUCLEOTIDE SEQUENCE [LARGE SCALE GENOMIC DNA]</scope>
    <source>
        <strain evidence="2 3">AJA010-31</strain>
    </source>
</reference>
<protein>
    <recommendedName>
        <fullName evidence="1">Ubiquitin fusion degradation protein UFD1 N-terminal subdomain 2 domain-containing protein</fullName>
    </recommendedName>
</protein>
<dbReference type="InterPro" id="IPR055418">
    <property type="entry name" value="UFD1_N2"/>
</dbReference>
<accession>A0ABD3N5Y5</accession>
<dbReference type="Gene3D" id="3.10.330.10">
    <property type="match status" value="1"/>
</dbReference>
<organism evidence="2 3">
    <name type="scientific">Cyclotella atomus</name>
    <dbReference type="NCBI Taxonomy" id="382360"/>
    <lineage>
        <taxon>Eukaryota</taxon>
        <taxon>Sar</taxon>
        <taxon>Stramenopiles</taxon>
        <taxon>Ochrophyta</taxon>
        <taxon>Bacillariophyta</taxon>
        <taxon>Coscinodiscophyceae</taxon>
        <taxon>Thalassiosirophycidae</taxon>
        <taxon>Stephanodiscales</taxon>
        <taxon>Stephanodiscaceae</taxon>
        <taxon>Cyclotella</taxon>
    </lineage>
</organism>
<dbReference type="PANTHER" id="PTHR12555">
    <property type="entry name" value="UBIQUITIN FUSION DEGRADATON PROTEIN 1"/>
    <property type="match status" value="1"/>
</dbReference>
<evidence type="ECO:0000259" key="1">
    <source>
        <dbReference type="Pfam" id="PF24842"/>
    </source>
</evidence>
<evidence type="ECO:0000313" key="3">
    <source>
        <dbReference type="Proteomes" id="UP001530400"/>
    </source>
</evidence>